<accession>A0ACB9L485</accession>
<reference evidence="2" key="1">
    <citation type="journal article" date="2023" name="Front. Plant Sci.">
        <title>Chromosomal-level genome assembly of Melastoma candidum provides insights into trichome evolution.</title>
        <authorList>
            <person name="Zhong Y."/>
            <person name="Wu W."/>
            <person name="Sun C."/>
            <person name="Zou P."/>
            <person name="Liu Y."/>
            <person name="Dai S."/>
            <person name="Zhou R."/>
        </authorList>
    </citation>
    <scope>NUCLEOTIDE SEQUENCE [LARGE SCALE GENOMIC DNA]</scope>
</reference>
<name>A0ACB9L485_9MYRT</name>
<dbReference type="EMBL" id="CM042891">
    <property type="protein sequence ID" value="KAI4304192.1"/>
    <property type="molecule type" value="Genomic_DNA"/>
</dbReference>
<proteinExistence type="predicted"/>
<comment type="caution">
    <text evidence="1">The sequence shown here is derived from an EMBL/GenBank/DDBJ whole genome shotgun (WGS) entry which is preliminary data.</text>
</comment>
<gene>
    <name evidence="1" type="ORF">MLD38_039741</name>
</gene>
<evidence type="ECO:0000313" key="2">
    <source>
        <dbReference type="Proteomes" id="UP001057402"/>
    </source>
</evidence>
<protein>
    <submittedName>
        <fullName evidence="1">Uncharacterized protein</fullName>
    </submittedName>
</protein>
<keyword evidence="2" id="KW-1185">Reference proteome</keyword>
<sequence>MRWDTEHSYTAWTRSLGYAITEEWRSWHTGNQVAGYLQGYDKNLTFLTIKGAGHMVPQNKPQEALHF</sequence>
<evidence type="ECO:0000313" key="1">
    <source>
        <dbReference type="EMBL" id="KAI4304192.1"/>
    </source>
</evidence>
<dbReference type="Proteomes" id="UP001057402">
    <property type="component" value="Chromosome 12"/>
</dbReference>
<organism evidence="1 2">
    <name type="scientific">Melastoma candidum</name>
    <dbReference type="NCBI Taxonomy" id="119954"/>
    <lineage>
        <taxon>Eukaryota</taxon>
        <taxon>Viridiplantae</taxon>
        <taxon>Streptophyta</taxon>
        <taxon>Embryophyta</taxon>
        <taxon>Tracheophyta</taxon>
        <taxon>Spermatophyta</taxon>
        <taxon>Magnoliopsida</taxon>
        <taxon>eudicotyledons</taxon>
        <taxon>Gunneridae</taxon>
        <taxon>Pentapetalae</taxon>
        <taxon>rosids</taxon>
        <taxon>malvids</taxon>
        <taxon>Myrtales</taxon>
        <taxon>Melastomataceae</taxon>
        <taxon>Melastomatoideae</taxon>
        <taxon>Melastomateae</taxon>
        <taxon>Melastoma</taxon>
    </lineage>
</organism>